<proteinExistence type="predicted"/>
<evidence type="ECO:0000313" key="2">
    <source>
        <dbReference type="Proteomes" id="UP001149140"/>
    </source>
</evidence>
<gene>
    <name evidence="1" type="ORF">OM076_13685</name>
</gene>
<comment type="caution">
    <text evidence="1">The sequence shown here is derived from an EMBL/GenBank/DDBJ whole genome shotgun (WGS) entry which is preliminary data.</text>
</comment>
<dbReference type="RefSeq" id="WP_270040529.1">
    <property type="nucleotide sequence ID" value="NZ_JAPDOD010000011.1"/>
</dbReference>
<dbReference type="AlphaFoldDB" id="A0A9X3S0H9"/>
<organism evidence="1 2">
    <name type="scientific">Solirubrobacter ginsenosidimutans</name>
    <dbReference type="NCBI Taxonomy" id="490573"/>
    <lineage>
        <taxon>Bacteria</taxon>
        <taxon>Bacillati</taxon>
        <taxon>Actinomycetota</taxon>
        <taxon>Thermoleophilia</taxon>
        <taxon>Solirubrobacterales</taxon>
        <taxon>Solirubrobacteraceae</taxon>
        <taxon>Solirubrobacter</taxon>
    </lineage>
</organism>
<dbReference type="EMBL" id="JAPDOD010000011">
    <property type="protein sequence ID" value="MDA0161324.1"/>
    <property type="molecule type" value="Genomic_DNA"/>
</dbReference>
<keyword evidence="2" id="KW-1185">Reference proteome</keyword>
<name>A0A9X3S0H9_9ACTN</name>
<evidence type="ECO:0000313" key="1">
    <source>
        <dbReference type="EMBL" id="MDA0161324.1"/>
    </source>
</evidence>
<reference evidence="1" key="1">
    <citation type="submission" date="2022-10" db="EMBL/GenBank/DDBJ databases">
        <title>The WGS of Solirubrobacter ginsenosidimutans DSM 21036.</title>
        <authorList>
            <person name="Jiang Z."/>
        </authorList>
    </citation>
    <scope>NUCLEOTIDE SEQUENCE</scope>
    <source>
        <strain evidence="1">DSM 21036</strain>
    </source>
</reference>
<sequence>MPEQEFKCPESGCGLTVVYSGRDVIPGLALRRNDLPATAERRTVYLTCHNHHTRAYEVVMKGDADE</sequence>
<accession>A0A9X3S0H9</accession>
<protein>
    <submittedName>
        <fullName evidence="1">Uncharacterized protein</fullName>
    </submittedName>
</protein>
<dbReference type="Proteomes" id="UP001149140">
    <property type="component" value="Unassembled WGS sequence"/>
</dbReference>